<protein>
    <recommendedName>
        <fullName evidence="4">DUF1640 domain-containing protein</fullName>
    </recommendedName>
</protein>
<name>A0A2T0XG88_9BURK</name>
<evidence type="ECO:0000313" key="2">
    <source>
        <dbReference type="EMBL" id="PRY97946.1"/>
    </source>
</evidence>
<evidence type="ECO:0008006" key="4">
    <source>
        <dbReference type="Google" id="ProtNLM"/>
    </source>
</evidence>
<dbReference type="AlphaFoldDB" id="A0A2T0XG88"/>
<sequence>MFTYCAGWYQPLSFDAIETIQSIQKEMMEKRVTTLEVRMDQTAQSIDRLDRSITDLRVDMDKRFIHAEEKIDKRFIHFEEKIDKRFIHFEERIDKRFIHFEEKIDKKFARIEDIIDRKFSWSIGIQITTLLAMMAFMGKMAQFY</sequence>
<reference evidence="2 3" key="1">
    <citation type="submission" date="2018-03" db="EMBL/GenBank/DDBJ databases">
        <title>Genomic Encyclopedia of Type Strains, Phase III (KMG-III): the genomes of soil and plant-associated and newly described type strains.</title>
        <authorList>
            <person name="Whitman W."/>
        </authorList>
    </citation>
    <scope>NUCLEOTIDE SEQUENCE [LARGE SCALE GENOMIC DNA]</scope>
    <source>
        <strain evidence="2 3">MWH-P2sevCIIIb</strain>
    </source>
</reference>
<gene>
    <name evidence="2" type="ORF">BCM14_1659</name>
</gene>
<dbReference type="Proteomes" id="UP000238308">
    <property type="component" value="Unassembled WGS sequence"/>
</dbReference>
<keyword evidence="1" id="KW-1133">Transmembrane helix</keyword>
<evidence type="ECO:0000313" key="3">
    <source>
        <dbReference type="Proteomes" id="UP000238308"/>
    </source>
</evidence>
<feature type="transmembrane region" description="Helical" evidence="1">
    <location>
        <begin position="119"/>
        <end position="138"/>
    </location>
</feature>
<keyword evidence="1" id="KW-0472">Membrane</keyword>
<keyword evidence="1" id="KW-0812">Transmembrane</keyword>
<evidence type="ECO:0000256" key="1">
    <source>
        <dbReference type="SAM" id="Phobius"/>
    </source>
</evidence>
<keyword evidence="3" id="KW-1185">Reference proteome</keyword>
<proteinExistence type="predicted"/>
<accession>A0A2T0XG88</accession>
<comment type="caution">
    <text evidence="2">The sequence shown here is derived from an EMBL/GenBank/DDBJ whole genome shotgun (WGS) entry which is preliminary data.</text>
</comment>
<organism evidence="2 3">
    <name type="scientific">Jezberella montanilacus</name>
    <dbReference type="NCBI Taxonomy" id="323426"/>
    <lineage>
        <taxon>Bacteria</taxon>
        <taxon>Pseudomonadati</taxon>
        <taxon>Pseudomonadota</taxon>
        <taxon>Betaproteobacteria</taxon>
        <taxon>Burkholderiales</taxon>
        <taxon>Alcaligenaceae</taxon>
        <taxon>Jezberella</taxon>
    </lineage>
</organism>
<dbReference type="EMBL" id="PVTV01000013">
    <property type="protein sequence ID" value="PRY97946.1"/>
    <property type="molecule type" value="Genomic_DNA"/>
</dbReference>